<dbReference type="Proteomes" id="UP000694394">
    <property type="component" value="Chromosome 2"/>
</dbReference>
<feature type="compositionally biased region" description="Basic and acidic residues" evidence="2">
    <location>
        <begin position="134"/>
        <end position="146"/>
    </location>
</feature>
<dbReference type="InterPro" id="IPR004020">
    <property type="entry name" value="DAPIN"/>
</dbReference>
<reference evidence="4" key="2">
    <citation type="submission" date="2025-08" db="UniProtKB">
        <authorList>
            <consortium name="Ensembl"/>
        </authorList>
    </citation>
    <scope>IDENTIFICATION</scope>
</reference>
<feature type="domain" description="Pyrin" evidence="3">
    <location>
        <begin position="1"/>
        <end position="88"/>
    </location>
</feature>
<dbReference type="GO" id="GO:0002218">
    <property type="term" value="P:activation of innate immune response"/>
    <property type="evidence" value="ECO:0007669"/>
    <property type="project" value="InterPro"/>
</dbReference>
<reference evidence="4" key="1">
    <citation type="submission" date="2016-12" db="EMBL/GenBank/DDBJ databases">
        <title>Mouse lemur reference genome and diversity panel.</title>
        <authorList>
            <person name="Harris R."/>
            <person name="Larsen P."/>
            <person name="Liu Y."/>
            <person name="Hughes D.S."/>
            <person name="Murali S."/>
            <person name="Raveendran M."/>
            <person name="Korchina V."/>
            <person name="Wang M."/>
            <person name="Jhangiani S."/>
            <person name="Bandaranaike D."/>
            <person name="Bellair M."/>
            <person name="Blankenburg K."/>
            <person name="Chao H."/>
            <person name="Dahdouli M."/>
            <person name="Dinh H."/>
            <person name="Doddapaneni H."/>
            <person name="English A."/>
            <person name="Firestine M."/>
            <person name="Gnanaolivu R."/>
            <person name="Gross S."/>
            <person name="Hernandez B."/>
            <person name="Javaid M."/>
            <person name="Jayaseelan J."/>
            <person name="Jones J."/>
            <person name="Khan Z."/>
            <person name="Kovar C."/>
            <person name="Kurapati P."/>
            <person name="Le B."/>
            <person name="Lee S."/>
            <person name="Li M."/>
            <person name="Mathew T."/>
            <person name="Narasimhan A."/>
            <person name="Ngo D."/>
            <person name="Nguyen L."/>
            <person name="Okwuonu G."/>
            <person name="Ongeri F."/>
            <person name="Osuji N."/>
            <person name="Pu L.-L."/>
            <person name="Puazo M."/>
            <person name="Quiroz J."/>
            <person name="Raj R."/>
            <person name="Rajbhandari K."/>
            <person name="Reid J.G."/>
            <person name="Santibanez J."/>
            <person name="Sexton D."/>
            <person name="Skinner E."/>
            <person name="Vee V."/>
            <person name="Weissenberger G."/>
            <person name="Wu Y."/>
            <person name="Xin Y."/>
            <person name="Han Y."/>
            <person name="Campbell C."/>
            <person name="Brown A."/>
            <person name="Sullivan B."/>
            <person name="Shelton J."/>
            <person name="Brown S."/>
            <person name="Dudchenko O."/>
            <person name="Machol I."/>
            <person name="Durand N."/>
            <person name="Shamim M."/>
            <person name="Lieberman A."/>
            <person name="Muzny D.M."/>
            <person name="Richards S."/>
            <person name="Yoder A."/>
            <person name="Worley K.C."/>
            <person name="Rogers J."/>
            <person name="Gibbs R.A."/>
        </authorList>
    </citation>
    <scope>NUCLEOTIDE SEQUENCE [LARGE SCALE GENOMIC DNA]</scope>
</reference>
<organism evidence="4 5">
    <name type="scientific">Microcebus murinus</name>
    <name type="common">Gray mouse lemur</name>
    <name type="synonym">Lemur murinus</name>
    <dbReference type="NCBI Taxonomy" id="30608"/>
    <lineage>
        <taxon>Eukaryota</taxon>
        <taxon>Metazoa</taxon>
        <taxon>Chordata</taxon>
        <taxon>Craniata</taxon>
        <taxon>Vertebrata</taxon>
        <taxon>Euteleostomi</taxon>
        <taxon>Mammalia</taxon>
        <taxon>Eutheria</taxon>
        <taxon>Euarchontoglires</taxon>
        <taxon>Primates</taxon>
        <taxon>Strepsirrhini</taxon>
        <taxon>Lemuriformes</taxon>
        <taxon>Cheirogaleidae</taxon>
        <taxon>Microcebus</taxon>
    </lineage>
</organism>
<evidence type="ECO:0000313" key="5">
    <source>
        <dbReference type="Proteomes" id="UP000694394"/>
    </source>
</evidence>
<gene>
    <name evidence="4" type="primary">LOC105864482</name>
</gene>
<dbReference type="Pfam" id="PF02758">
    <property type="entry name" value="PYRIN"/>
    <property type="match status" value="1"/>
</dbReference>
<protein>
    <recommendedName>
        <fullName evidence="3">Pyrin domain-containing protein</fullName>
    </recommendedName>
</protein>
<dbReference type="PANTHER" id="PTHR12200">
    <property type="entry name" value="INTERFERON-INDUCIBLE PROTEIN AIM2 FAMILY MEMBER"/>
    <property type="match status" value="1"/>
</dbReference>
<sequence length="222" mass="24120">MGNQRGKIILLKVLDELDVDQFKMIKFLLSDIIKLSDKMQEEYDKVKIANLMVKRFPRDAGVDKLIQLCKDIPAFQGLVETLKESKVAKKVKSTPEKGTTPSKKSKQKEEGPSTLAPFTAEVTPGPQKRKSTAKGKDGTKRSKVSKEQPQSPCPVGASVSTAMGPPQTSSVCASWSPLLQFLLLKILMNLTLCLSAESFLVQGDTAVGSLSTALISFIALPL</sequence>
<dbReference type="GO" id="GO:0005730">
    <property type="term" value="C:nucleolus"/>
    <property type="evidence" value="ECO:0007669"/>
    <property type="project" value="TreeGrafter"/>
</dbReference>
<keyword evidence="5" id="KW-1185">Reference proteome</keyword>
<dbReference type="CDD" id="cd08305">
    <property type="entry name" value="Pyrin"/>
    <property type="match status" value="1"/>
</dbReference>
<dbReference type="AlphaFoldDB" id="A0A8C6EFF0"/>
<comment type="similarity">
    <text evidence="1">Belongs to the HIN-200 family.</text>
</comment>
<name>A0A8C6EFF0_MICMU</name>
<dbReference type="InterPro" id="IPR040205">
    <property type="entry name" value="HIN-200"/>
</dbReference>
<dbReference type="GO" id="GO:0005654">
    <property type="term" value="C:nucleoplasm"/>
    <property type="evidence" value="ECO:0007669"/>
    <property type="project" value="TreeGrafter"/>
</dbReference>
<dbReference type="Gene3D" id="1.10.533.10">
    <property type="entry name" value="Death Domain, Fas"/>
    <property type="match status" value="1"/>
</dbReference>
<dbReference type="SUPFAM" id="SSF47986">
    <property type="entry name" value="DEATH domain"/>
    <property type="match status" value="1"/>
</dbReference>
<dbReference type="SMART" id="SM01289">
    <property type="entry name" value="PYRIN"/>
    <property type="match status" value="1"/>
</dbReference>
<evidence type="ECO:0000256" key="1">
    <source>
        <dbReference type="ARBA" id="ARBA00008647"/>
    </source>
</evidence>
<dbReference type="GO" id="GO:0005829">
    <property type="term" value="C:cytosol"/>
    <property type="evidence" value="ECO:0007669"/>
    <property type="project" value="TreeGrafter"/>
</dbReference>
<dbReference type="GO" id="GO:0035458">
    <property type="term" value="P:cellular response to interferon-beta"/>
    <property type="evidence" value="ECO:0007669"/>
    <property type="project" value="InterPro"/>
</dbReference>
<dbReference type="Ensembl" id="ENSMICT00000067892.1">
    <property type="protein sequence ID" value="ENSMICP00000040847.1"/>
    <property type="gene ID" value="ENSMICG00000041873.1"/>
</dbReference>
<dbReference type="PANTHER" id="PTHR12200:SF25">
    <property type="entry name" value="PYRIN AND HIN DOMAIN-CONTAINING PROTEIN 1"/>
    <property type="match status" value="1"/>
</dbReference>
<dbReference type="PROSITE" id="PS50824">
    <property type="entry name" value="DAPIN"/>
    <property type="match status" value="1"/>
</dbReference>
<reference evidence="4" key="3">
    <citation type="submission" date="2025-09" db="UniProtKB">
        <authorList>
            <consortium name="Ensembl"/>
        </authorList>
    </citation>
    <scope>IDENTIFICATION</scope>
</reference>
<proteinExistence type="inferred from homology"/>
<dbReference type="InterPro" id="IPR011029">
    <property type="entry name" value="DEATH-like_dom_sf"/>
</dbReference>
<accession>A0A8C6EFF0</accession>
<dbReference type="EMBL" id="ABDC03003119">
    <property type="status" value="NOT_ANNOTATED_CDS"/>
    <property type="molecule type" value="Genomic_DNA"/>
</dbReference>
<evidence type="ECO:0000313" key="4">
    <source>
        <dbReference type="Ensembl" id="ENSMICP00000040847.1"/>
    </source>
</evidence>
<feature type="region of interest" description="Disordered" evidence="2">
    <location>
        <begin position="86"/>
        <end position="161"/>
    </location>
</feature>
<evidence type="ECO:0000256" key="2">
    <source>
        <dbReference type="SAM" id="MobiDB-lite"/>
    </source>
</evidence>
<evidence type="ECO:0000259" key="3">
    <source>
        <dbReference type="PROSITE" id="PS50824"/>
    </source>
</evidence>
<dbReference type="GeneTree" id="ENSGT00390000013296"/>
<dbReference type="GO" id="GO:0003690">
    <property type="term" value="F:double-stranded DNA binding"/>
    <property type="evidence" value="ECO:0007669"/>
    <property type="project" value="TreeGrafter"/>
</dbReference>